<feature type="chain" id="PRO_5015518960" description="LCCL domain-containing protein" evidence="1">
    <location>
        <begin position="30"/>
        <end position="380"/>
    </location>
</feature>
<dbReference type="OrthoDB" id="9814546at2"/>
<comment type="caution">
    <text evidence="3">The sequence shown here is derived from an EMBL/GenBank/DDBJ whole genome shotgun (WGS) entry which is preliminary data.</text>
</comment>
<dbReference type="Pfam" id="PF03815">
    <property type="entry name" value="LCCL"/>
    <property type="match status" value="2"/>
</dbReference>
<evidence type="ECO:0000313" key="3">
    <source>
        <dbReference type="EMBL" id="PVE44951.1"/>
    </source>
</evidence>
<dbReference type="SUPFAM" id="SSF69848">
    <property type="entry name" value="LCCL domain"/>
    <property type="match status" value="2"/>
</dbReference>
<dbReference type="InterPro" id="IPR051957">
    <property type="entry name" value="CRISP-LCCL_domain"/>
</dbReference>
<dbReference type="PANTHER" id="PTHR31331">
    <property type="entry name" value="LCCL DOMAIN PROTEIN (AFU_ORTHOLOGUE AFUA_5G08630)"/>
    <property type="match status" value="1"/>
</dbReference>
<name>A0A2T7UJU5_9RHOB</name>
<keyword evidence="4" id="KW-1185">Reference proteome</keyword>
<reference evidence="3 4" key="1">
    <citation type="journal article" date="2011" name="Syst. Appl. Microbiol.">
        <title>Defluviimonas denitrificans gen. nov., sp. nov., and Pararhodobacter aggregans gen. nov., sp. nov., non-phototrophic Rhodobacteraceae from the biofilter of a marine aquaculture.</title>
        <authorList>
            <person name="Foesel B.U."/>
            <person name="Drake H.L."/>
            <person name="Schramm A."/>
        </authorList>
    </citation>
    <scope>NUCLEOTIDE SEQUENCE [LARGE SCALE GENOMIC DNA]</scope>
    <source>
        <strain evidence="3 4">D1-19</strain>
    </source>
</reference>
<dbReference type="EMBL" id="QDDR01000020">
    <property type="protein sequence ID" value="PVE44951.1"/>
    <property type="molecule type" value="Genomic_DNA"/>
</dbReference>
<dbReference type="PANTHER" id="PTHR31331:SF1">
    <property type="entry name" value="CYSTEINE RICH SECRETORY PROTEIN LCCL DOMAIN CONTAINING 2"/>
    <property type="match status" value="1"/>
</dbReference>
<evidence type="ECO:0000259" key="2">
    <source>
        <dbReference type="PROSITE" id="PS50820"/>
    </source>
</evidence>
<dbReference type="PROSITE" id="PS50820">
    <property type="entry name" value="LCCL"/>
    <property type="match status" value="2"/>
</dbReference>
<dbReference type="RefSeq" id="WP_107755109.1">
    <property type="nucleotide sequence ID" value="NZ_QBKF01000021.1"/>
</dbReference>
<dbReference type="AlphaFoldDB" id="A0A2T7UJU5"/>
<feature type="domain" description="LCCL" evidence="2">
    <location>
        <begin position="300"/>
        <end position="362"/>
    </location>
</feature>
<accession>A0A2T7UJU5</accession>
<dbReference type="InterPro" id="IPR036609">
    <property type="entry name" value="LCCL_sf"/>
</dbReference>
<organism evidence="3 4">
    <name type="scientific">Pararhodobacter aggregans</name>
    <dbReference type="NCBI Taxonomy" id="404875"/>
    <lineage>
        <taxon>Bacteria</taxon>
        <taxon>Pseudomonadati</taxon>
        <taxon>Pseudomonadota</taxon>
        <taxon>Alphaproteobacteria</taxon>
        <taxon>Rhodobacterales</taxon>
        <taxon>Paracoccaceae</taxon>
        <taxon>Pararhodobacter</taxon>
    </lineage>
</organism>
<gene>
    <name evidence="3" type="ORF">DDE23_24040</name>
</gene>
<dbReference type="Proteomes" id="UP000244810">
    <property type="component" value="Unassembled WGS sequence"/>
</dbReference>
<evidence type="ECO:0000313" key="4">
    <source>
        <dbReference type="Proteomes" id="UP000244810"/>
    </source>
</evidence>
<dbReference type="Gene3D" id="2.170.130.20">
    <property type="entry name" value="LCCL-like domain"/>
    <property type="match status" value="2"/>
</dbReference>
<keyword evidence="1" id="KW-0732">Signal</keyword>
<feature type="signal peptide" evidence="1">
    <location>
        <begin position="1"/>
        <end position="29"/>
    </location>
</feature>
<dbReference type="InterPro" id="IPR004043">
    <property type="entry name" value="LCCL"/>
</dbReference>
<dbReference type="SMART" id="SM00603">
    <property type="entry name" value="LCCL"/>
    <property type="match status" value="2"/>
</dbReference>
<evidence type="ECO:0000256" key="1">
    <source>
        <dbReference type="SAM" id="SignalP"/>
    </source>
</evidence>
<sequence>MTLSSLSLRPLAFGLVTLSAGFGASAALACPDWSLTGTPISYSAQDLGRPQAVGVIAGGNVDLAGCPMPGHGYVITQPDFDFSFTDNSARQDLTLRVEATCDTVLLINDATGTWHFSDDEGGNFNPAITLPGAPAGAYDIWVGTFGQSTCEAQLILSAGSGGGGAGTAPGYPPAPGNMTTYRGQVGQTLTFTVTGATSGSVWGSGVYTDDSSVAAAAVHAGVIRPGETAPVEVTVLPGQQSYNGSTQNGVQSSNYGSWSGSYSFPAAAPAAMADPGNLTSYRDRVGQTLTFLLTGSTSGSVWGSGPYTDDSSLATAAVHAGVLQPGQSGPVEVTILPGEQSYSGSAQNGVQSSNYGTWQGSYSFPAAPAVSAPAQPSAGK</sequence>
<proteinExistence type="predicted"/>
<protein>
    <recommendedName>
        <fullName evidence="2">LCCL domain-containing protein</fullName>
    </recommendedName>
</protein>
<feature type="domain" description="LCCL" evidence="2">
    <location>
        <begin position="200"/>
        <end position="262"/>
    </location>
</feature>